<name>A0A2T0N217_9ACTN</name>
<dbReference type="InterPro" id="IPR000086">
    <property type="entry name" value="NUDIX_hydrolase_dom"/>
</dbReference>
<feature type="domain" description="Nudix hydrolase" evidence="3">
    <location>
        <begin position="50"/>
        <end position="114"/>
    </location>
</feature>
<feature type="compositionally biased region" description="Low complexity" evidence="2">
    <location>
        <begin position="179"/>
        <end position="188"/>
    </location>
</feature>
<evidence type="ECO:0000259" key="3">
    <source>
        <dbReference type="Pfam" id="PF00293"/>
    </source>
</evidence>
<dbReference type="AlphaFoldDB" id="A0A2T0N217"/>
<feature type="compositionally biased region" description="Gly residues" evidence="2">
    <location>
        <begin position="228"/>
        <end position="255"/>
    </location>
</feature>
<dbReference type="Proteomes" id="UP000238312">
    <property type="component" value="Unassembled WGS sequence"/>
</dbReference>
<dbReference type="InterPro" id="IPR015797">
    <property type="entry name" value="NUDIX_hydrolase-like_dom_sf"/>
</dbReference>
<evidence type="ECO:0000256" key="2">
    <source>
        <dbReference type="SAM" id="MobiDB-lite"/>
    </source>
</evidence>
<dbReference type="GO" id="GO:0016787">
    <property type="term" value="F:hydrolase activity"/>
    <property type="evidence" value="ECO:0007669"/>
    <property type="project" value="UniProtKB-KW"/>
</dbReference>
<reference evidence="4 5" key="1">
    <citation type="submission" date="2018-03" db="EMBL/GenBank/DDBJ databases">
        <title>Genomic Encyclopedia of Type Strains, Phase III (KMG-III): the genomes of soil and plant-associated and newly described type strains.</title>
        <authorList>
            <person name="Whitman W."/>
        </authorList>
    </citation>
    <scope>NUCLEOTIDE SEQUENCE [LARGE SCALE GENOMIC DNA]</scope>
    <source>
        <strain evidence="4 5">CGMCC 4.7104</strain>
    </source>
</reference>
<dbReference type="SUPFAM" id="SSF55811">
    <property type="entry name" value="Nudix"/>
    <property type="match status" value="1"/>
</dbReference>
<comment type="caution">
    <text evidence="4">The sequence shown here is derived from an EMBL/GenBank/DDBJ whole genome shotgun (WGS) entry which is preliminary data.</text>
</comment>
<keyword evidence="5" id="KW-1185">Reference proteome</keyword>
<dbReference type="PROSITE" id="PS00893">
    <property type="entry name" value="NUDIX_BOX"/>
    <property type="match status" value="1"/>
</dbReference>
<gene>
    <name evidence="4" type="ORF">B0I32_106166</name>
</gene>
<dbReference type="EMBL" id="PVNG01000006">
    <property type="protein sequence ID" value="PRX66030.1"/>
    <property type="molecule type" value="Genomic_DNA"/>
</dbReference>
<feature type="region of interest" description="Disordered" evidence="2">
    <location>
        <begin position="161"/>
        <end position="211"/>
    </location>
</feature>
<dbReference type="Pfam" id="PF00293">
    <property type="entry name" value="NUDIX"/>
    <property type="match status" value="1"/>
</dbReference>
<sequence length="255" mass="26574">MRERHPELARLLETVIPVESHEIAWAGGRLPLRVGAHTSDVEVPLELVTSVRCIVRVGDSIVFCENRDGAHPWPGGRRRAGESFTDTIVREVREETGWWVDRGSVRRVGWLHLTHLLPQPPGPAAPFPDFLQIVCQARGVRAGEHAGHRVGGHGGLRAAVASGHRRGGVAGDVGGPAGAGVSPAAVSGEPSRSGLSRGVSPSAGDEPHGAGRVRLVGRFFRSPRAAREGGGASRAGVVSGGFGGGRCGGAGSRVR</sequence>
<feature type="region of interest" description="Disordered" evidence="2">
    <location>
        <begin position="225"/>
        <end position="255"/>
    </location>
</feature>
<protein>
    <submittedName>
        <fullName evidence="4">NUDIX domain-containing protein</fullName>
    </submittedName>
</protein>
<feature type="compositionally biased region" description="Gly residues" evidence="2">
    <location>
        <begin position="168"/>
        <end position="178"/>
    </location>
</feature>
<keyword evidence="1" id="KW-0378">Hydrolase</keyword>
<evidence type="ECO:0000313" key="4">
    <source>
        <dbReference type="EMBL" id="PRX66030.1"/>
    </source>
</evidence>
<dbReference type="Gene3D" id="3.90.79.10">
    <property type="entry name" value="Nucleoside Triphosphate Pyrophosphohydrolase"/>
    <property type="match status" value="1"/>
</dbReference>
<accession>A0A2T0N217</accession>
<dbReference type="OrthoDB" id="9787476at2"/>
<evidence type="ECO:0000256" key="1">
    <source>
        <dbReference type="ARBA" id="ARBA00022801"/>
    </source>
</evidence>
<evidence type="ECO:0000313" key="5">
    <source>
        <dbReference type="Proteomes" id="UP000238312"/>
    </source>
</evidence>
<proteinExistence type="predicted"/>
<organism evidence="4 5">
    <name type="scientific">Nonomuraea fuscirosea</name>
    <dbReference type="NCBI Taxonomy" id="1291556"/>
    <lineage>
        <taxon>Bacteria</taxon>
        <taxon>Bacillati</taxon>
        <taxon>Actinomycetota</taxon>
        <taxon>Actinomycetes</taxon>
        <taxon>Streptosporangiales</taxon>
        <taxon>Streptosporangiaceae</taxon>
        <taxon>Nonomuraea</taxon>
    </lineage>
</organism>
<dbReference type="InterPro" id="IPR020084">
    <property type="entry name" value="NUDIX_hydrolase_CS"/>
</dbReference>